<dbReference type="AlphaFoldDB" id="A0AA89BYZ8"/>
<protein>
    <submittedName>
        <fullName evidence="1">Uncharacterized protein</fullName>
    </submittedName>
</protein>
<comment type="caution">
    <text evidence="1">The sequence shown here is derived from an EMBL/GenBank/DDBJ whole genome shotgun (WGS) entry which is preliminary data.</text>
</comment>
<sequence>MAITETWLGSDIDKGVLSELVPDTHAIYHVPRKDRKGGGVALILNKSFQLRFQRGYKNILDKHAPLQSKVVTIRPNTQWYSDELREIKHERRKAERIWRRTKLNVHEQIYKEICYKRNELLARSKVEFYSSKIKESESDAKQIYKLANTLIGSTKDQSLPSHHGDMTELANSFANFFSEKIHMIRCTLTEGNQHGTNPMLADVKFTGNALTEFSAVDSEDLRKNHFKLSF</sequence>
<evidence type="ECO:0000313" key="1">
    <source>
        <dbReference type="EMBL" id="KAK3087899.1"/>
    </source>
</evidence>
<proteinExistence type="predicted"/>
<gene>
    <name evidence="1" type="ORF">FSP39_012275</name>
</gene>
<organism evidence="1 2">
    <name type="scientific">Pinctada imbricata</name>
    <name type="common">Atlantic pearl-oyster</name>
    <name type="synonym">Pinctada martensii</name>
    <dbReference type="NCBI Taxonomy" id="66713"/>
    <lineage>
        <taxon>Eukaryota</taxon>
        <taxon>Metazoa</taxon>
        <taxon>Spiralia</taxon>
        <taxon>Lophotrochozoa</taxon>
        <taxon>Mollusca</taxon>
        <taxon>Bivalvia</taxon>
        <taxon>Autobranchia</taxon>
        <taxon>Pteriomorphia</taxon>
        <taxon>Pterioida</taxon>
        <taxon>Pterioidea</taxon>
        <taxon>Pteriidae</taxon>
        <taxon>Pinctada</taxon>
    </lineage>
</organism>
<keyword evidence="2" id="KW-1185">Reference proteome</keyword>
<evidence type="ECO:0000313" key="2">
    <source>
        <dbReference type="Proteomes" id="UP001186944"/>
    </source>
</evidence>
<dbReference type="EMBL" id="VSWD01000011">
    <property type="protein sequence ID" value="KAK3087899.1"/>
    <property type="molecule type" value="Genomic_DNA"/>
</dbReference>
<name>A0AA89BYZ8_PINIB</name>
<dbReference type="PANTHER" id="PTHR46670">
    <property type="entry name" value="ENDO/EXONUCLEASE/PHOSPHATASE DOMAIN-CONTAINING PROTEIN"/>
    <property type="match status" value="1"/>
</dbReference>
<accession>A0AA89BYZ8</accession>
<dbReference type="Proteomes" id="UP001186944">
    <property type="component" value="Unassembled WGS sequence"/>
</dbReference>
<reference evidence="1" key="1">
    <citation type="submission" date="2019-08" db="EMBL/GenBank/DDBJ databases">
        <title>The improved chromosome-level genome for the pearl oyster Pinctada fucata martensii using PacBio sequencing and Hi-C.</title>
        <authorList>
            <person name="Zheng Z."/>
        </authorList>
    </citation>
    <scope>NUCLEOTIDE SEQUENCE</scope>
    <source>
        <strain evidence="1">ZZ-2019</strain>
        <tissue evidence="1">Adductor muscle</tissue>
    </source>
</reference>
<dbReference type="PANTHER" id="PTHR46670:SF3">
    <property type="entry name" value="ENDONUCLEASE_EXONUCLEASE_PHOSPHATASE DOMAIN-CONTAINING PROTEIN"/>
    <property type="match status" value="1"/>
</dbReference>